<dbReference type="NCBIfam" id="NF041644">
    <property type="entry name" value="CBO0543_fam"/>
    <property type="match status" value="1"/>
</dbReference>
<sequence>MYILERLFLISSLTIIFISVWFIPKEKRAQASFIFFTTQFFTWIMGLTVVELNWLEYPVREFYKANGTSFSFEYFSLPVITIFFILYYPSNKPYIIRLIYNLSFSLSITVIEHFIEKYTLVIKYLSWKWYWTSISVLIVFHLVMFIYKWFFKLNGSKDSLD</sequence>
<dbReference type="eggNOG" id="ENOG5031PEA">
    <property type="taxonomic scope" value="Bacteria"/>
</dbReference>
<dbReference type="OrthoDB" id="1683460at2"/>
<feature type="transmembrane region" description="Helical" evidence="1">
    <location>
        <begin position="6"/>
        <end position="24"/>
    </location>
</feature>
<protein>
    <submittedName>
        <fullName evidence="2">Uncharacterized protein</fullName>
    </submittedName>
</protein>
<feature type="transmembrane region" description="Helical" evidence="1">
    <location>
        <begin position="95"/>
        <end position="115"/>
    </location>
</feature>
<dbReference type="EMBL" id="CP002547">
    <property type="protein sequence ID" value="ADY56299.1"/>
    <property type="molecule type" value="Genomic_DNA"/>
</dbReference>
<dbReference type="RefSeq" id="WP_013625166.1">
    <property type="nucleotide sequence ID" value="NC_015172.1"/>
</dbReference>
<keyword evidence="1" id="KW-0812">Transmembrane</keyword>
<keyword evidence="3" id="KW-1185">Reference proteome</keyword>
<feature type="transmembrane region" description="Helical" evidence="1">
    <location>
        <begin position="31"/>
        <end position="50"/>
    </location>
</feature>
<reference evidence="2 3" key="1">
    <citation type="journal article" date="2011" name="Stand. Genomic Sci.">
        <title>Complete genome sequence of Syntrophobotulus glycolicus type strain (FlGlyR).</title>
        <authorList>
            <person name="Han C."/>
            <person name="Mwirichia R."/>
            <person name="Chertkov O."/>
            <person name="Held B."/>
            <person name="Lapidus A."/>
            <person name="Nolan M."/>
            <person name="Lucas S."/>
            <person name="Hammon N."/>
            <person name="Deshpande S."/>
            <person name="Cheng J.F."/>
            <person name="Tapia R."/>
            <person name="Goodwin L."/>
            <person name="Pitluck S."/>
            <person name="Huntemann M."/>
            <person name="Liolios K."/>
            <person name="Ivanova N."/>
            <person name="Pagani I."/>
            <person name="Mavromatis K."/>
            <person name="Ovchinikova G."/>
            <person name="Pati A."/>
            <person name="Chen A."/>
            <person name="Palaniappan K."/>
            <person name="Land M."/>
            <person name="Hauser L."/>
            <person name="Brambilla E.M."/>
            <person name="Rohde M."/>
            <person name="Spring S."/>
            <person name="Sikorski J."/>
            <person name="Goker M."/>
            <person name="Woyke T."/>
            <person name="Bristow J."/>
            <person name="Eisen J.A."/>
            <person name="Markowitz V."/>
            <person name="Hugenholtz P."/>
            <person name="Kyrpides N.C."/>
            <person name="Klenk H.P."/>
            <person name="Detter J.C."/>
        </authorList>
    </citation>
    <scope>NUCLEOTIDE SEQUENCE [LARGE SCALE GENOMIC DNA]</scope>
    <source>
        <strain evidence="3">DSM 8271 / FlGlyR</strain>
    </source>
</reference>
<feature type="transmembrane region" description="Helical" evidence="1">
    <location>
        <begin position="70"/>
        <end position="88"/>
    </location>
</feature>
<dbReference type="Proteomes" id="UP000007488">
    <property type="component" value="Chromosome"/>
</dbReference>
<evidence type="ECO:0000313" key="3">
    <source>
        <dbReference type="Proteomes" id="UP000007488"/>
    </source>
</evidence>
<dbReference type="HOGENOM" id="CLU_119466_2_0_9"/>
<dbReference type="KEGG" id="sgy:Sgly_2005"/>
<evidence type="ECO:0000256" key="1">
    <source>
        <dbReference type="SAM" id="Phobius"/>
    </source>
</evidence>
<reference evidence="3" key="2">
    <citation type="submission" date="2011-02" db="EMBL/GenBank/DDBJ databases">
        <title>The complete genome of Syntrophobotulus glycolicus DSM 8271.</title>
        <authorList>
            <person name="Lucas S."/>
            <person name="Copeland A."/>
            <person name="Lapidus A."/>
            <person name="Bruce D."/>
            <person name="Goodwin L."/>
            <person name="Pitluck S."/>
            <person name="Kyrpides N."/>
            <person name="Mavromatis K."/>
            <person name="Pagani I."/>
            <person name="Ivanova N."/>
            <person name="Mikhailova N."/>
            <person name="Chertkov O."/>
            <person name="Held B."/>
            <person name="Detter J.C."/>
            <person name="Tapia R."/>
            <person name="Han C."/>
            <person name="Land M."/>
            <person name="Hauser L."/>
            <person name="Markowitz V."/>
            <person name="Cheng J.-F."/>
            <person name="Hugenholtz P."/>
            <person name="Woyke T."/>
            <person name="Wu D."/>
            <person name="Spring S."/>
            <person name="Schroeder M."/>
            <person name="Brambilla E."/>
            <person name="Klenk H.-P."/>
            <person name="Eisen J.A."/>
        </authorList>
    </citation>
    <scope>NUCLEOTIDE SEQUENCE [LARGE SCALE GENOMIC DNA]</scope>
    <source>
        <strain evidence="3">DSM 8271 / FlGlyR</strain>
    </source>
</reference>
<accession>F0T1F8</accession>
<gene>
    <name evidence="2" type="ordered locus">Sgly_2005</name>
</gene>
<name>F0T1F8_SYNGF</name>
<dbReference type="InterPro" id="IPR048147">
    <property type="entry name" value="CBO0543-like"/>
</dbReference>
<keyword evidence="1" id="KW-0472">Membrane</keyword>
<dbReference type="AlphaFoldDB" id="F0T1F8"/>
<dbReference type="STRING" id="645991.Sgly_2005"/>
<evidence type="ECO:0000313" key="2">
    <source>
        <dbReference type="EMBL" id="ADY56299.1"/>
    </source>
</evidence>
<organism evidence="2 3">
    <name type="scientific">Syntrophobotulus glycolicus (strain DSM 8271 / FlGlyR)</name>
    <dbReference type="NCBI Taxonomy" id="645991"/>
    <lineage>
        <taxon>Bacteria</taxon>
        <taxon>Bacillati</taxon>
        <taxon>Bacillota</taxon>
        <taxon>Clostridia</taxon>
        <taxon>Eubacteriales</taxon>
        <taxon>Desulfitobacteriaceae</taxon>
        <taxon>Syntrophobotulus</taxon>
    </lineage>
</organism>
<feature type="transmembrane region" description="Helical" evidence="1">
    <location>
        <begin position="127"/>
        <end position="147"/>
    </location>
</feature>
<proteinExistence type="predicted"/>
<keyword evidence="1" id="KW-1133">Transmembrane helix</keyword>